<proteinExistence type="predicted"/>
<evidence type="ECO:0000313" key="2">
    <source>
        <dbReference type="Proteomes" id="UP000008783"/>
    </source>
</evidence>
<reference key="1">
    <citation type="submission" date="2007-01" db="EMBL/GenBank/DDBJ databases">
        <title>The Genome Sequence of Puccinia graminis f. sp. tritici Strain CRL 75-36-700-3.</title>
        <authorList>
            <consortium name="The Broad Institute Genome Sequencing Platform"/>
            <person name="Birren B."/>
            <person name="Lander E."/>
            <person name="Galagan J."/>
            <person name="Nusbaum C."/>
            <person name="Devon K."/>
            <person name="Cuomo C."/>
            <person name="Jaffe D."/>
            <person name="Butler J."/>
            <person name="Alvarez P."/>
            <person name="Gnerre S."/>
            <person name="Grabherr M."/>
            <person name="Mauceli E."/>
            <person name="Brockman W."/>
            <person name="Young S."/>
            <person name="LaButti K."/>
            <person name="Sykes S."/>
            <person name="DeCaprio D."/>
            <person name="Crawford M."/>
            <person name="Koehrsen M."/>
            <person name="Engels R."/>
            <person name="Montgomery P."/>
            <person name="Pearson M."/>
            <person name="Howarth C."/>
            <person name="Larson L."/>
            <person name="White J."/>
            <person name="Zeng Q."/>
            <person name="Kodira C."/>
            <person name="Yandava C."/>
            <person name="Alvarado L."/>
            <person name="O'Leary S."/>
            <person name="Szabo L."/>
            <person name="Dean R."/>
            <person name="Schein J."/>
        </authorList>
    </citation>
    <scope>NUCLEOTIDE SEQUENCE</scope>
    <source>
        <strain>CRL 75-36-700-3</strain>
    </source>
</reference>
<evidence type="ECO:0000313" key="1">
    <source>
        <dbReference type="EMBL" id="EFP79870.1"/>
    </source>
</evidence>
<name>E3K6D9_PUCGT</name>
<protein>
    <recommendedName>
        <fullName evidence="3">Glucose-6-phosphate 1-epimerase</fullName>
    </recommendedName>
</protein>
<dbReference type="OrthoDB" id="1659429at2759"/>
<dbReference type="GO" id="GO:0030246">
    <property type="term" value="F:carbohydrate binding"/>
    <property type="evidence" value="ECO:0007669"/>
    <property type="project" value="InterPro"/>
</dbReference>
<dbReference type="VEuPathDB" id="FungiDB:PGTG_05095"/>
<dbReference type="AlphaFoldDB" id="E3K6D9"/>
<dbReference type="GO" id="GO:0005737">
    <property type="term" value="C:cytoplasm"/>
    <property type="evidence" value="ECO:0000318"/>
    <property type="project" value="GO_Central"/>
</dbReference>
<reference evidence="2" key="2">
    <citation type="journal article" date="2011" name="Proc. Natl. Acad. Sci. U.S.A.">
        <title>Obligate biotrophy features unraveled by the genomic analysis of rust fungi.</title>
        <authorList>
            <person name="Duplessis S."/>
            <person name="Cuomo C.A."/>
            <person name="Lin Y.-C."/>
            <person name="Aerts A."/>
            <person name="Tisserant E."/>
            <person name="Veneault-Fourrey C."/>
            <person name="Joly D.L."/>
            <person name="Hacquard S."/>
            <person name="Amselem J."/>
            <person name="Cantarel B.L."/>
            <person name="Chiu R."/>
            <person name="Coutinho P.M."/>
            <person name="Feau N."/>
            <person name="Field M."/>
            <person name="Frey P."/>
            <person name="Gelhaye E."/>
            <person name="Goldberg J."/>
            <person name="Grabherr M.G."/>
            <person name="Kodira C.D."/>
            <person name="Kohler A."/>
            <person name="Kuees U."/>
            <person name="Lindquist E.A."/>
            <person name="Lucas S.M."/>
            <person name="Mago R."/>
            <person name="Mauceli E."/>
            <person name="Morin E."/>
            <person name="Murat C."/>
            <person name="Pangilinan J.L."/>
            <person name="Park R."/>
            <person name="Pearson M."/>
            <person name="Quesneville H."/>
            <person name="Rouhier N."/>
            <person name="Sakthikumar S."/>
            <person name="Salamov A.A."/>
            <person name="Schmutz J."/>
            <person name="Selles B."/>
            <person name="Shapiro H."/>
            <person name="Tanguay P."/>
            <person name="Tuskan G.A."/>
            <person name="Henrissat B."/>
            <person name="Van de Peer Y."/>
            <person name="Rouze P."/>
            <person name="Ellis J.G."/>
            <person name="Dodds P.N."/>
            <person name="Schein J.E."/>
            <person name="Zhong S."/>
            <person name="Hamelin R.C."/>
            <person name="Grigoriev I.V."/>
            <person name="Szabo L.J."/>
            <person name="Martin F."/>
        </authorList>
    </citation>
    <scope>NUCLEOTIDE SEQUENCE [LARGE SCALE GENOMIC DNA]</scope>
    <source>
        <strain evidence="2">CRL 75-36-700-3 / race SCCL</strain>
    </source>
</reference>
<dbReference type="Proteomes" id="UP000008783">
    <property type="component" value="Unassembled WGS sequence"/>
</dbReference>
<organism evidence="1 2">
    <name type="scientific">Puccinia graminis f. sp. tritici (strain CRL 75-36-700-3 / race SCCL)</name>
    <name type="common">Black stem rust fungus</name>
    <dbReference type="NCBI Taxonomy" id="418459"/>
    <lineage>
        <taxon>Eukaryota</taxon>
        <taxon>Fungi</taxon>
        <taxon>Dikarya</taxon>
        <taxon>Basidiomycota</taxon>
        <taxon>Pucciniomycotina</taxon>
        <taxon>Pucciniomycetes</taxon>
        <taxon>Pucciniales</taxon>
        <taxon>Pucciniaceae</taxon>
        <taxon>Puccinia</taxon>
    </lineage>
</organism>
<dbReference type="GeneID" id="10533561"/>
<sequence>MSFVKTDSSITIKTSTAQAEIAFHGAHVYSWKVEGKEQLFLSSASSISGPAAIRGGIPICFPVFGPPPSREPYASLKQHGFARNTSWKFDGVEEGSDWIEARFSLDSNNPEVQKVFKPAFECQYRVKIRERSLVTSLEVTNPSETTFELQALLHTYLRLPDQGSPQDVRLGPLKGLSFADKVAQGAVDTEDREAVDFLAGEVDRVYHGVPSKIEVELGHGKKMTIKTDGLPDLTVWNPHEARVTRWPTWKTRAGNGSCVSSLAKPVSSPSSRTVLGRALKNSSLIYERNRPLRTIKACLEEGSPSLTSRSCLLDSSNFEHDVPFLHLYPLILTDFIYLSKNIAAAGFP</sequence>
<dbReference type="eggNOG" id="KOG1594">
    <property type="taxonomic scope" value="Eukaryota"/>
</dbReference>
<dbReference type="GO" id="GO:0005975">
    <property type="term" value="P:carbohydrate metabolic process"/>
    <property type="evidence" value="ECO:0007669"/>
    <property type="project" value="InterPro"/>
</dbReference>
<accession>E3K6D9</accession>
<dbReference type="GO" id="GO:0047938">
    <property type="term" value="F:glucose-6-phosphate 1-epimerase activity"/>
    <property type="evidence" value="ECO:0000318"/>
    <property type="project" value="GO_Central"/>
</dbReference>
<dbReference type="InterPro" id="IPR008183">
    <property type="entry name" value="Aldose_1/G6P_1-epimerase"/>
</dbReference>
<dbReference type="PANTHER" id="PTHR11122">
    <property type="entry name" value="APOSPORY-ASSOCIATED PROTEIN C-RELATED"/>
    <property type="match status" value="1"/>
</dbReference>
<dbReference type="PANTHER" id="PTHR11122:SF13">
    <property type="entry name" value="GLUCOSE-6-PHOSPHATE 1-EPIMERASE"/>
    <property type="match status" value="1"/>
</dbReference>
<dbReference type="KEGG" id="pgr:PGTG_05095"/>
<dbReference type="OMA" id="TQALHSY"/>
<dbReference type="RefSeq" id="XP_003324289.1">
    <property type="nucleotide sequence ID" value="XM_003324241.2"/>
</dbReference>
<dbReference type="Pfam" id="PF01263">
    <property type="entry name" value="Aldose_epim"/>
    <property type="match status" value="1"/>
</dbReference>
<dbReference type="Gene3D" id="2.70.98.10">
    <property type="match status" value="1"/>
</dbReference>
<dbReference type="STRING" id="418459.E3K6D9"/>
<dbReference type="InterPro" id="IPR014718">
    <property type="entry name" value="GH-type_carb-bd"/>
</dbReference>
<dbReference type="SUPFAM" id="SSF74650">
    <property type="entry name" value="Galactose mutarotase-like"/>
    <property type="match status" value="1"/>
</dbReference>
<dbReference type="InterPro" id="IPR011013">
    <property type="entry name" value="Gal_mutarotase_sf_dom"/>
</dbReference>
<dbReference type="HOGENOM" id="CLU_797238_0_0_1"/>
<evidence type="ECO:0008006" key="3">
    <source>
        <dbReference type="Google" id="ProtNLM"/>
    </source>
</evidence>
<dbReference type="InParanoid" id="E3K6D9"/>
<gene>
    <name evidence="1" type="ORF">PGTG_05095</name>
</gene>
<keyword evidence="2" id="KW-1185">Reference proteome</keyword>
<dbReference type="EMBL" id="DS178274">
    <property type="protein sequence ID" value="EFP79870.1"/>
    <property type="molecule type" value="Genomic_DNA"/>
</dbReference>